<dbReference type="Pfam" id="PF04978">
    <property type="entry name" value="MST"/>
    <property type="match status" value="1"/>
</dbReference>
<dbReference type="AlphaFoldDB" id="A0A5B2XEW0"/>
<dbReference type="Gene3D" id="1.20.120.450">
    <property type="entry name" value="dinb family like domain"/>
    <property type="match status" value="1"/>
</dbReference>
<keyword evidence="2" id="KW-1185">Reference proteome</keyword>
<comment type="caution">
    <text evidence="1">The sequence shown here is derived from an EMBL/GenBank/DDBJ whole genome shotgun (WGS) entry which is preliminary data.</text>
</comment>
<protein>
    <submittedName>
        <fullName evidence="1">DinB family protein</fullName>
    </submittedName>
</protein>
<gene>
    <name evidence="1" type="ORF">F0L68_15350</name>
</gene>
<reference evidence="1 2" key="2">
    <citation type="submission" date="2019-09" db="EMBL/GenBank/DDBJ databases">
        <authorList>
            <person name="Jin C."/>
        </authorList>
    </citation>
    <scope>NUCLEOTIDE SEQUENCE [LARGE SCALE GENOMIC DNA]</scope>
    <source>
        <strain evidence="1 2">AN110305</strain>
    </source>
</reference>
<dbReference type="EMBL" id="VUOB01000025">
    <property type="protein sequence ID" value="KAA2261786.1"/>
    <property type="molecule type" value="Genomic_DNA"/>
</dbReference>
<evidence type="ECO:0000313" key="2">
    <source>
        <dbReference type="Proteomes" id="UP000323454"/>
    </source>
</evidence>
<accession>A0A5B2XEW0</accession>
<dbReference type="Proteomes" id="UP000323454">
    <property type="component" value="Unassembled WGS sequence"/>
</dbReference>
<dbReference type="InterPro" id="IPR007061">
    <property type="entry name" value="MST-like"/>
</dbReference>
<proteinExistence type="predicted"/>
<evidence type="ECO:0000313" key="1">
    <source>
        <dbReference type="EMBL" id="KAA2261786.1"/>
    </source>
</evidence>
<dbReference type="SUPFAM" id="SSF109854">
    <property type="entry name" value="DinB/YfiT-like putative metalloenzymes"/>
    <property type="match status" value="1"/>
</dbReference>
<name>A0A5B2XEW0_9PSEU</name>
<dbReference type="OrthoDB" id="4548523at2"/>
<organism evidence="1 2">
    <name type="scientific">Solihabitans fulvus</name>
    <dbReference type="NCBI Taxonomy" id="1892852"/>
    <lineage>
        <taxon>Bacteria</taxon>
        <taxon>Bacillati</taxon>
        <taxon>Actinomycetota</taxon>
        <taxon>Actinomycetes</taxon>
        <taxon>Pseudonocardiales</taxon>
        <taxon>Pseudonocardiaceae</taxon>
        <taxon>Solihabitans</taxon>
    </lineage>
</organism>
<reference evidence="1 2" key="1">
    <citation type="submission" date="2019-09" db="EMBL/GenBank/DDBJ databases">
        <title>Goodfellowia gen. nov., a new genus of the Pseudonocardineae related to Actinoalloteichus, containing Goodfellowia coeruleoviolacea gen. nov., comb. nov. gen. nov., comb. nov.</title>
        <authorList>
            <person name="Labeda D."/>
        </authorList>
    </citation>
    <scope>NUCLEOTIDE SEQUENCE [LARGE SCALE GENOMIC DNA]</scope>
    <source>
        <strain evidence="1 2">AN110305</strain>
    </source>
</reference>
<dbReference type="RefSeq" id="WP_149850244.1">
    <property type="nucleotide sequence ID" value="NZ_VUOB01000025.1"/>
</dbReference>
<sequence>MAQPSSDELLSTTDERAMLEGFLDEYRAVIVAKVRGVSEQDAQRRLVPSMTTLAGLVKHLRWVEQSWFQRGIAQRPAADVPVPPYTDDDPDGDFRVEPGETVEQLIADYERECARSRTAGAGRALTDLVPHPRHGDITVRWIYVHMIEETARHAGHADILRELIDGSTGDGDLPS</sequence>
<dbReference type="InterPro" id="IPR034660">
    <property type="entry name" value="DinB/YfiT-like"/>
</dbReference>